<name>A0AAV9BYY2_ACOCL</name>
<evidence type="ECO:0000313" key="3">
    <source>
        <dbReference type="EMBL" id="KAK1281667.1"/>
    </source>
</evidence>
<reference evidence="3" key="1">
    <citation type="journal article" date="2023" name="Nat. Commun.">
        <title>Diploid and tetraploid genomes of Acorus and the evolution of monocots.</title>
        <authorList>
            <person name="Ma L."/>
            <person name="Liu K.W."/>
            <person name="Li Z."/>
            <person name="Hsiao Y.Y."/>
            <person name="Qi Y."/>
            <person name="Fu T."/>
            <person name="Tang G.D."/>
            <person name="Zhang D."/>
            <person name="Sun W.H."/>
            <person name="Liu D.K."/>
            <person name="Li Y."/>
            <person name="Chen G.Z."/>
            <person name="Liu X.D."/>
            <person name="Liao X.Y."/>
            <person name="Jiang Y.T."/>
            <person name="Yu X."/>
            <person name="Hao Y."/>
            <person name="Huang J."/>
            <person name="Zhao X.W."/>
            <person name="Ke S."/>
            <person name="Chen Y.Y."/>
            <person name="Wu W.L."/>
            <person name="Hsu J.L."/>
            <person name="Lin Y.F."/>
            <person name="Huang M.D."/>
            <person name="Li C.Y."/>
            <person name="Huang L."/>
            <person name="Wang Z.W."/>
            <person name="Zhao X."/>
            <person name="Zhong W.Y."/>
            <person name="Peng D.H."/>
            <person name="Ahmad S."/>
            <person name="Lan S."/>
            <person name="Zhang J.S."/>
            <person name="Tsai W.C."/>
            <person name="Van de Peer Y."/>
            <person name="Liu Z.J."/>
        </authorList>
    </citation>
    <scope>NUCLEOTIDE SEQUENCE</scope>
    <source>
        <strain evidence="3">CP</strain>
    </source>
</reference>
<proteinExistence type="predicted"/>
<evidence type="ECO:0000256" key="1">
    <source>
        <dbReference type="SAM" id="MobiDB-lite"/>
    </source>
</evidence>
<protein>
    <recommendedName>
        <fullName evidence="2">DUF4283 domain-containing protein</fullName>
    </recommendedName>
</protein>
<dbReference type="PANTHER" id="PTHR31286">
    <property type="entry name" value="GLYCINE-RICH CELL WALL STRUCTURAL PROTEIN 1.8-LIKE"/>
    <property type="match status" value="1"/>
</dbReference>
<dbReference type="AlphaFoldDB" id="A0AAV9BYY2"/>
<feature type="region of interest" description="Disordered" evidence="1">
    <location>
        <begin position="274"/>
        <end position="374"/>
    </location>
</feature>
<feature type="compositionally biased region" description="Low complexity" evidence="1">
    <location>
        <begin position="661"/>
        <end position="681"/>
    </location>
</feature>
<feature type="compositionally biased region" description="Polar residues" evidence="1">
    <location>
        <begin position="591"/>
        <end position="604"/>
    </location>
</feature>
<feature type="compositionally biased region" description="Pro residues" evidence="1">
    <location>
        <begin position="536"/>
        <end position="568"/>
    </location>
</feature>
<dbReference type="PANTHER" id="PTHR31286:SF99">
    <property type="entry name" value="DUF4283 DOMAIN-CONTAINING PROTEIN"/>
    <property type="match status" value="1"/>
</dbReference>
<evidence type="ECO:0000259" key="2">
    <source>
        <dbReference type="Pfam" id="PF14111"/>
    </source>
</evidence>
<dbReference type="InterPro" id="IPR040256">
    <property type="entry name" value="At4g02000-like"/>
</dbReference>
<organism evidence="3 4">
    <name type="scientific">Acorus calamus</name>
    <name type="common">Sweet flag</name>
    <dbReference type="NCBI Taxonomy" id="4465"/>
    <lineage>
        <taxon>Eukaryota</taxon>
        <taxon>Viridiplantae</taxon>
        <taxon>Streptophyta</taxon>
        <taxon>Embryophyta</taxon>
        <taxon>Tracheophyta</taxon>
        <taxon>Spermatophyta</taxon>
        <taxon>Magnoliopsida</taxon>
        <taxon>Liliopsida</taxon>
        <taxon>Acoraceae</taxon>
        <taxon>Acorus</taxon>
    </lineage>
</organism>
<accession>A0AAV9BYY2</accession>
<gene>
    <name evidence="3" type="ORF">QJS10_CPB22g00002</name>
</gene>
<dbReference type="Proteomes" id="UP001180020">
    <property type="component" value="Unassembled WGS sequence"/>
</dbReference>
<feature type="region of interest" description="Disordered" evidence="1">
    <location>
        <begin position="1"/>
        <end position="54"/>
    </location>
</feature>
<feature type="region of interest" description="Disordered" evidence="1">
    <location>
        <begin position="504"/>
        <end position="712"/>
    </location>
</feature>
<feature type="compositionally biased region" description="Polar residues" evidence="1">
    <location>
        <begin position="504"/>
        <end position="516"/>
    </location>
</feature>
<feature type="domain" description="DUF4283" evidence="2">
    <location>
        <begin position="99"/>
        <end position="177"/>
    </location>
</feature>
<dbReference type="EMBL" id="JAUJYO010000022">
    <property type="protein sequence ID" value="KAK1281667.1"/>
    <property type="molecule type" value="Genomic_DNA"/>
</dbReference>
<evidence type="ECO:0000313" key="4">
    <source>
        <dbReference type="Proteomes" id="UP001180020"/>
    </source>
</evidence>
<keyword evidence="4" id="KW-1185">Reference proteome</keyword>
<dbReference type="Pfam" id="PF14111">
    <property type="entry name" value="DUF4283"/>
    <property type="match status" value="1"/>
</dbReference>
<dbReference type="InterPro" id="IPR025558">
    <property type="entry name" value="DUF4283"/>
</dbReference>
<feature type="compositionally biased region" description="Low complexity" evidence="1">
    <location>
        <begin position="8"/>
        <end position="48"/>
    </location>
</feature>
<comment type="caution">
    <text evidence="3">The sequence shown here is derived from an EMBL/GenBank/DDBJ whole genome shotgun (WGS) entry which is preliminary data.</text>
</comment>
<feature type="compositionally biased region" description="Polar residues" evidence="1">
    <location>
        <begin position="525"/>
        <end position="535"/>
    </location>
</feature>
<sequence>MDTGAMWASGQDKGAGKAAGQEKGAGEVGQATGAGSTAADGDASAPDTGQPPAPLSFAQAVRRQQLIHYPLPIPSLENGRRVIRLNQAAHVASLNAQALSLVGKFAGRRPSVEFIERNVARHWNTASPVVVGLGLHGCLRFEFKCMDDLARVLQSGPWSFTGNVLRLNRWDQKFDPAVAFPELVPVWLRIHNLTYDLFSPDILLSIGNGIGKPLRLDEFTLTRTRLSYARVCVELNPRDAPIYELDIITSAGLQSVTIEYENFPMPCSKCSRMGHPAAACPSRKAPSEAPASPNAPDTPRHGMPGGPQPQTMDKGKAPMPPPSPSRRSSLRQTRAIQIPGPRPNGGDSTISHSHGGQAFHSTTPESQGDTGLSDILSPQRVSLVLQEQGTYGPHSPRDNPQTTGPIKPMETPLNHTTPPNAHGPLKVQAMINPASKAHSNRVKNVITPTPQHSPTMENSQNFNQIDFPVEILKIIQPLLENSQPNLPAPVDPTLSLEEWVDPTTTAASMGSGSPLGTHTHLATPAQPQSHALPSYNTPPSPPSFDPTPKPTPARLPTPSLLGPPPPHSPTSSHPPAYLHCITSLPVPLSSGADSSTESAPSTHNLAKPSLDSGTNSGDEPSGIMKTSHITLGEGSTDREKTSTPGAALHTSGSDSPSATLAKATPDSSSTSSTGASTADPSFLPSSSKRAVKLNRSTATAGVKTRSQTGPQP</sequence>
<feature type="region of interest" description="Disordered" evidence="1">
    <location>
        <begin position="388"/>
        <end position="424"/>
    </location>
</feature>
<reference evidence="3" key="2">
    <citation type="submission" date="2023-06" db="EMBL/GenBank/DDBJ databases">
        <authorList>
            <person name="Ma L."/>
            <person name="Liu K.-W."/>
            <person name="Li Z."/>
            <person name="Hsiao Y.-Y."/>
            <person name="Qi Y."/>
            <person name="Fu T."/>
            <person name="Tang G."/>
            <person name="Zhang D."/>
            <person name="Sun W.-H."/>
            <person name="Liu D.-K."/>
            <person name="Li Y."/>
            <person name="Chen G.-Z."/>
            <person name="Liu X.-D."/>
            <person name="Liao X.-Y."/>
            <person name="Jiang Y.-T."/>
            <person name="Yu X."/>
            <person name="Hao Y."/>
            <person name="Huang J."/>
            <person name="Zhao X.-W."/>
            <person name="Ke S."/>
            <person name="Chen Y.-Y."/>
            <person name="Wu W.-L."/>
            <person name="Hsu J.-L."/>
            <person name="Lin Y.-F."/>
            <person name="Huang M.-D."/>
            <person name="Li C.-Y."/>
            <person name="Huang L."/>
            <person name="Wang Z.-W."/>
            <person name="Zhao X."/>
            <person name="Zhong W.-Y."/>
            <person name="Peng D.-H."/>
            <person name="Ahmad S."/>
            <person name="Lan S."/>
            <person name="Zhang J.-S."/>
            <person name="Tsai W.-C."/>
            <person name="Van De Peer Y."/>
            <person name="Liu Z.-J."/>
        </authorList>
    </citation>
    <scope>NUCLEOTIDE SEQUENCE</scope>
    <source>
        <strain evidence="3">CP</strain>
        <tissue evidence="3">Leaves</tissue>
    </source>
</reference>
<feature type="compositionally biased region" description="Polar residues" evidence="1">
    <location>
        <begin position="683"/>
        <end position="712"/>
    </location>
</feature>
<feature type="compositionally biased region" description="Polar residues" evidence="1">
    <location>
        <begin position="346"/>
        <end position="370"/>
    </location>
</feature>